<dbReference type="InterPro" id="IPR035919">
    <property type="entry name" value="EAL_sf"/>
</dbReference>
<keyword evidence="4 6" id="KW-1133">Transmembrane helix</keyword>
<gene>
    <name evidence="9" type="ordered locus">Theam_0573</name>
</gene>
<dbReference type="SMART" id="SM00267">
    <property type="entry name" value="GGDEF"/>
    <property type="match status" value="1"/>
</dbReference>
<dbReference type="Pfam" id="PF00563">
    <property type="entry name" value="EAL"/>
    <property type="match status" value="1"/>
</dbReference>
<keyword evidence="5 6" id="KW-0472">Membrane</keyword>
<dbReference type="InterPro" id="IPR050706">
    <property type="entry name" value="Cyclic-di-GMP_PDE-like"/>
</dbReference>
<name>E8T5W1_THEA1</name>
<dbReference type="STRING" id="648996.Theam_0573"/>
<feature type="transmembrane region" description="Helical" evidence="6">
    <location>
        <begin position="312"/>
        <end position="335"/>
    </location>
</feature>
<dbReference type="Gene3D" id="3.30.70.270">
    <property type="match status" value="1"/>
</dbReference>
<dbReference type="SMART" id="SM01049">
    <property type="entry name" value="Cache_2"/>
    <property type="match status" value="1"/>
</dbReference>
<evidence type="ECO:0000256" key="4">
    <source>
        <dbReference type="ARBA" id="ARBA00022989"/>
    </source>
</evidence>
<evidence type="ECO:0000259" key="7">
    <source>
        <dbReference type="PROSITE" id="PS50883"/>
    </source>
</evidence>
<dbReference type="CDD" id="cd01948">
    <property type="entry name" value="EAL"/>
    <property type="match status" value="1"/>
</dbReference>
<evidence type="ECO:0000259" key="8">
    <source>
        <dbReference type="PROSITE" id="PS50887"/>
    </source>
</evidence>
<dbReference type="EMBL" id="CP002444">
    <property type="protein sequence ID" value="ADU96545.1"/>
    <property type="molecule type" value="Genomic_DNA"/>
</dbReference>
<feature type="transmembrane region" description="Helical" evidence="6">
    <location>
        <begin position="12"/>
        <end position="32"/>
    </location>
</feature>
<dbReference type="SUPFAM" id="SSF55073">
    <property type="entry name" value="Nucleotide cyclase"/>
    <property type="match status" value="1"/>
</dbReference>
<dbReference type="eggNOG" id="COG2199">
    <property type="taxonomic scope" value="Bacteria"/>
</dbReference>
<evidence type="ECO:0000256" key="5">
    <source>
        <dbReference type="ARBA" id="ARBA00023136"/>
    </source>
</evidence>
<dbReference type="SUPFAM" id="SSF141868">
    <property type="entry name" value="EAL domain-like"/>
    <property type="match status" value="1"/>
</dbReference>
<dbReference type="Proteomes" id="UP000006362">
    <property type="component" value="Chromosome"/>
</dbReference>
<dbReference type="InterPro" id="IPR029787">
    <property type="entry name" value="Nucleotide_cyclase"/>
</dbReference>
<evidence type="ECO:0000313" key="10">
    <source>
        <dbReference type="Proteomes" id="UP000006362"/>
    </source>
</evidence>
<feature type="domain" description="GGDEF" evidence="8">
    <location>
        <begin position="387"/>
        <end position="521"/>
    </location>
</feature>
<dbReference type="GO" id="GO:0005886">
    <property type="term" value="C:plasma membrane"/>
    <property type="evidence" value="ECO:0007669"/>
    <property type="project" value="UniProtKB-SubCell"/>
</dbReference>
<dbReference type="eggNOG" id="COG2200">
    <property type="taxonomic scope" value="Bacteria"/>
</dbReference>
<organism evidence="9 10">
    <name type="scientific">Thermovibrio ammonificans (strain DSM 15698 / JCM 12110 / HB-1)</name>
    <dbReference type="NCBI Taxonomy" id="648996"/>
    <lineage>
        <taxon>Bacteria</taxon>
        <taxon>Pseudomonadati</taxon>
        <taxon>Aquificota</taxon>
        <taxon>Aquificia</taxon>
        <taxon>Desulfurobacteriales</taxon>
        <taxon>Desulfurobacteriaceae</taxon>
        <taxon>Thermovibrio</taxon>
    </lineage>
</organism>
<dbReference type="Pfam" id="PF08269">
    <property type="entry name" value="dCache_2"/>
    <property type="match status" value="1"/>
</dbReference>
<dbReference type="Pfam" id="PF00990">
    <property type="entry name" value="GGDEF"/>
    <property type="match status" value="1"/>
</dbReference>
<dbReference type="PROSITE" id="PS50883">
    <property type="entry name" value="EAL"/>
    <property type="match status" value="1"/>
</dbReference>
<dbReference type="InterPro" id="IPR033480">
    <property type="entry name" value="sCache_2"/>
</dbReference>
<dbReference type="PANTHER" id="PTHR33121:SF70">
    <property type="entry name" value="SIGNALING PROTEIN YKOW"/>
    <property type="match status" value="1"/>
</dbReference>
<dbReference type="PANTHER" id="PTHR33121">
    <property type="entry name" value="CYCLIC DI-GMP PHOSPHODIESTERASE PDEF"/>
    <property type="match status" value="1"/>
</dbReference>
<dbReference type="PROSITE" id="PS50887">
    <property type="entry name" value="GGDEF"/>
    <property type="match status" value="1"/>
</dbReference>
<dbReference type="InterPro" id="IPR001633">
    <property type="entry name" value="EAL_dom"/>
</dbReference>
<dbReference type="AlphaFoldDB" id="E8T5W1"/>
<accession>E8T5W1</accession>
<evidence type="ECO:0000256" key="6">
    <source>
        <dbReference type="SAM" id="Phobius"/>
    </source>
</evidence>
<dbReference type="Gene3D" id="3.20.20.450">
    <property type="entry name" value="EAL domain"/>
    <property type="match status" value="1"/>
</dbReference>
<feature type="domain" description="EAL" evidence="7">
    <location>
        <begin position="532"/>
        <end position="768"/>
    </location>
</feature>
<dbReference type="InterPro" id="IPR043128">
    <property type="entry name" value="Rev_trsase/Diguanyl_cyclase"/>
</dbReference>
<protein>
    <submittedName>
        <fullName evidence="9">Diguanylate cyclase/phosphodiesterase</fullName>
    </submittedName>
</protein>
<sequence>MKSLVGKYERGLYLLLGLVGLVGLFCIIYIMFFRHQIEDAVYTSVLNQSRTQLENQVSQIISLIEREEQDGINYFKSEVKQEVENAWAVAQAIYLYGKAHHFRDSTIKELIKQVLSKYSYFNGQGYIFIDSVKGTVILNPKFPQIEGKNFWNWKDLKGQFVHRKFEEIDLYAPNNEGFVTYYWYLPGTKKPDEKIAFVKLFKPYNWIIGGGVYRSYINDWVMHHVLTISNSFNVFILDNGKRILREKEYKFLKGLTLDQLKEGVLIKTPEKFYYLKYYPEWDWIVGAYITGNEILRKVFYLKEQFLSTANRIVIFLTLGIFVLVVIVSGGLYHYYTNLVNAIKELAAKRRDLLKMARSLRIVAYKDEITGLANRRKFFEDLRNLEGHNLHFAIVNIRNFRDLNELFGFEGGNRILAEFASTLRRVVKARSKGDCKRCRVYRIRGDKFGVLGCDFNDSGFLDFIKKVIKNLESKDFSYNNVNFKLDVVAGISKNKDNMLIEAEIAEEEAKKRGLDAFMFDEDLNVIFKQLEENIKVATQLKKALAEDGVVPVFQPIVDLKTGEPVKYEALMRIKVDGEVLSPGVFLPVAKKISIYRRLSRKMMEKAFEVAKERGVRISVNLSSEDLAGGSMVNWILTALKQYGIADRITFEVVETEAFSDIKALENFYFKIKEIGAYLAIDDFGSGYSNFEYLATVKPDFIKIDGSLIKKIPQSEEVEKLIKYIVAYCKDLNIKTVAEFISSEEILEKVKELGIDYGQGFYLGKPVEEI</sequence>
<comment type="subcellular location">
    <subcellularLocation>
        <location evidence="1">Cell membrane</location>
        <topology evidence="1">Multi-pass membrane protein</topology>
    </subcellularLocation>
</comment>
<dbReference type="InterPro" id="IPR000160">
    <property type="entry name" value="GGDEF_dom"/>
</dbReference>
<evidence type="ECO:0000256" key="1">
    <source>
        <dbReference type="ARBA" id="ARBA00004651"/>
    </source>
</evidence>
<keyword evidence="2" id="KW-1003">Cell membrane</keyword>
<dbReference type="NCBIfam" id="TIGR00254">
    <property type="entry name" value="GGDEF"/>
    <property type="match status" value="1"/>
</dbReference>
<dbReference type="GO" id="GO:0071111">
    <property type="term" value="F:cyclic-guanylate-specific phosphodiesterase activity"/>
    <property type="evidence" value="ECO:0007669"/>
    <property type="project" value="InterPro"/>
</dbReference>
<evidence type="ECO:0000256" key="2">
    <source>
        <dbReference type="ARBA" id="ARBA00022475"/>
    </source>
</evidence>
<dbReference type="Gene3D" id="3.30.450.20">
    <property type="entry name" value="PAS domain"/>
    <property type="match status" value="1"/>
</dbReference>
<dbReference type="KEGG" id="tam:Theam_0573"/>
<dbReference type="InterPro" id="IPR004010">
    <property type="entry name" value="Double_Cache_2"/>
</dbReference>
<reference evidence="9" key="1">
    <citation type="submission" date="2011-01" db="EMBL/GenBank/DDBJ databases">
        <title>Complete sequence of chromosome of Thermovibrio ammonificans HB-1.</title>
        <authorList>
            <consortium name="US DOE Joint Genome Institute"/>
            <person name="Lucas S."/>
            <person name="Copeland A."/>
            <person name="Lapidus A."/>
            <person name="Cheng J.-F."/>
            <person name="Goodwin L."/>
            <person name="Pitluck S."/>
            <person name="Davenport K."/>
            <person name="Detter J.C."/>
            <person name="Han C."/>
            <person name="Tapia R."/>
            <person name="Land M."/>
            <person name="Hauser L."/>
            <person name="Kyrpides N."/>
            <person name="Ivanova N."/>
            <person name="Ovchinnikova G."/>
            <person name="Vetriani C."/>
            <person name="Woyke T."/>
        </authorList>
    </citation>
    <scope>NUCLEOTIDE SEQUENCE [LARGE SCALE GENOMIC DNA]</scope>
    <source>
        <strain evidence="9">HB-1</strain>
    </source>
</reference>
<evidence type="ECO:0000313" key="9">
    <source>
        <dbReference type="EMBL" id="ADU96545.1"/>
    </source>
</evidence>
<keyword evidence="10" id="KW-1185">Reference proteome</keyword>
<dbReference type="HOGENOM" id="CLU_000445_70_46_0"/>
<proteinExistence type="predicted"/>
<dbReference type="SMART" id="SM00052">
    <property type="entry name" value="EAL"/>
    <property type="match status" value="1"/>
</dbReference>
<keyword evidence="3 6" id="KW-0812">Transmembrane</keyword>
<dbReference type="eggNOG" id="COG4564">
    <property type="taxonomic scope" value="Bacteria"/>
</dbReference>
<evidence type="ECO:0000256" key="3">
    <source>
        <dbReference type="ARBA" id="ARBA00022692"/>
    </source>
</evidence>